<name>A0A5B7HZP1_PORTR</name>
<dbReference type="AlphaFoldDB" id="A0A5B7HZP1"/>
<evidence type="ECO:0000256" key="1">
    <source>
        <dbReference type="SAM" id="MobiDB-lite"/>
    </source>
</evidence>
<evidence type="ECO:0000313" key="4">
    <source>
        <dbReference type="Proteomes" id="UP000324222"/>
    </source>
</evidence>
<proteinExistence type="predicted"/>
<feature type="region of interest" description="Disordered" evidence="1">
    <location>
        <begin position="60"/>
        <end position="83"/>
    </location>
</feature>
<accession>A0A5B7HZP1</accession>
<gene>
    <name evidence="3" type="ORF">E2C01_069560</name>
</gene>
<protein>
    <submittedName>
        <fullName evidence="3">Uncharacterized protein</fullName>
    </submittedName>
</protein>
<keyword evidence="4" id="KW-1185">Reference proteome</keyword>
<keyword evidence="2" id="KW-0472">Membrane</keyword>
<evidence type="ECO:0000256" key="2">
    <source>
        <dbReference type="SAM" id="Phobius"/>
    </source>
</evidence>
<dbReference type="EMBL" id="VSRR010040528">
    <property type="protein sequence ID" value="MPC75176.1"/>
    <property type="molecule type" value="Genomic_DNA"/>
</dbReference>
<reference evidence="3 4" key="1">
    <citation type="submission" date="2019-05" db="EMBL/GenBank/DDBJ databases">
        <title>Another draft genome of Portunus trituberculatus and its Hox gene families provides insights of decapod evolution.</title>
        <authorList>
            <person name="Jeong J.-H."/>
            <person name="Song I."/>
            <person name="Kim S."/>
            <person name="Choi T."/>
            <person name="Kim D."/>
            <person name="Ryu S."/>
            <person name="Kim W."/>
        </authorList>
    </citation>
    <scope>NUCLEOTIDE SEQUENCE [LARGE SCALE GENOMIC DNA]</scope>
    <source>
        <tissue evidence="3">Muscle</tissue>
    </source>
</reference>
<keyword evidence="2" id="KW-0812">Transmembrane</keyword>
<keyword evidence="2" id="KW-1133">Transmembrane helix</keyword>
<feature type="transmembrane region" description="Helical" evidence="2">
    <location>
        <begin position="33"/>
        <end position="55"/>
    </location>
</feature>
<comment type="caution">
    <text evidence="3">The sequence shown here is derived from an EMBL/GenBank/DDBJ whole genome shotgun (WGS) entry which is preliminary data.</text>
</comment>
<evidence type="ECO:0000313" key="3">
    <source>
        <dbReference type="EMBL" id="MPC75176.1"/>
    </source>
</evidence>
<dbReference type="Proteomes" id="UP000324222">
    <property type="component" value="Unassembled WGS sequence"/>
</dbReference>
<organism evidence="3 4">
    <name type="scientific">Portunus trituberculatus</name>
    <name type="common">Swimming crab</name>
    <name type="synonym">Neptunus trituberculatus</name>
    <dbReference type="NCBI Taxonomy" id="210409"/>
    <lineage>
        <taxon>Eukaryota</taxon>
        <taxon>Metazoa</taxon>
        <taxon>Ecdysozoa</taxon>
        <taxon>Arthropoda</taxon>
        <taxon>Crustacea</taxon>
        <taxon>Multicrustacea</taxon>
        <taxon>Malacostraca</taxon>
        <taxon>Eumalacostraca</taxon>
        <taxon>Eucarida</taxon>
        <taxon>Decapoda</taxon>
        <taxon>Pleocyemata</taxon>
        <taxon>Brachyura</taxon>
        <taxon>Eubrachyura</taxon>
        <taxon>Portunoidea</taxon>
        <taxon>Portunidae</taxon>
        <taxon>Portuninae</taxon>
        <taxon>Portunus</taxon>
    </lineage>
</organism>
<sequence length="83" mass="8664">MAASNVFSTREVDPRSFNVVLSINVSSQSSCGALVLLVASSLSFSMAAANLFLYLTTASTTTQKSEATPPRAMSAKSADSLQK</sequence>